<gene>
    <name evidence="3" type="ORF">EVG20_g5587</name>
</gene>
<evidence type="ECO:0000256" key="1">
    <source>
        <dbReference type="ARBA" id="ARBA00022801"/>
    </source>
</evidence>
<accession>A0A4Y9YTD3</accession>
<keyword evidence="4" id="KW-1185">Reference proteome</keyword>
<dbReference type="Pfam" id="PF07859">
    <property type="entry name" value="Abhydrolase_3"/>
    <property type="match status" value="1"/>
</dbReference>
<dbReference type="Proteomes" id="UP000298327">
    <property type="component" value="Unassembled WGS sequence"/>
</dbReference>
<dbReference type="EMBL" id="SEOQ01000336">
    <property type="protein sequence ID" value="TFY65432.1"/>
    <property type="molecule type" value="Genomic_DNA"/>
</dbReference>
<proteinExistence type="predicted"/>
<dbReference type="ESTHER" id="9agam-a0a4y9ytd3">
    <property type="family name" value="Hormone-sensitive_lipase_like"/>
</dbReference>
<dbReference type="Gene3D" id="3.40.50.1820">
    <property type="entry name" value="alpha/beta hydrolase"/>
    <property type="match status" value="1"/>
</dbReference>
<sequence length="341" mass="38050">MSQYAYLSEVDPEIEPLLAAFPPPPDWTTMEATVIQNFFVSQFLPTIMENRRPLLPPESAYKVEDLKIPVDGAEMAVRLLTPTPEGAPKDSTYPLFYWVHGGGWMFGNLDSDDFLLRRICVELQISVMNIEYRLAPQHPFPVGLNDSYEGLKWAAAHPEALSASLKKGFILGGQSSGANYAAAIALRARDDPFFEGRRLTGHVLQIPSVIHAEAYPEKYKDQLLSVEQNKAAPILDRPTLDDYYRRLAVKPTDLEFSPLLAASHAGLPPTTFQICGMDPFRDEGFLYEKVLRENGVPTKVDVYPGVPHGFHLVFAKSAAAIKYDKELNEGIQWILDGAKTK</sequence>
<reference evidence="3 4" key="1">
    <citation type="submission" date="2019-02" db="EMBL/GenBank/DDBJ databases">
        <title>Genome sequencing of the rare red list fungi Dentipellis fragilis.</title>
        <authorList>
            <person name="Buettner E."/>
            <person name="Kellner H."/>
        </authorList>
    </citation>
    <scope>NUCLEOTIDE SEQUENCE [LARGE SCALE GENOMIC DNA]</scope>
    <source>
        <strain evidence="3 4">DSM 105465</strain>
    </source>
</reference>
<evidence type="ECO:0000313" key="3">
    <source>
        <dbReference type="EMBL" id="TFY65432.1"/>
    </source>
</evidence>
<dbReference type="InterPro" id="IPR029058">
    <property type="entry name" value="AB_hydrolase_fold"/>
</dbReference>
<dbReference type="PANTHER" id="PTHR48081:SF8">
    <property type="entry name" value="ALPHA_BETA HYDROLASE FOLD-3 DOMAIN-CONTAINING PROTEIN-RELATED"/>
    <property type="match status" value="1"/>
</dbReference>
<evidence type="ECO:0000313" key="4">
    <source>
        <dbReference type="Proteomes" id="UP000298327"/>
    </source>
</evidence>
<name>A0A4Y9YTD3_9AGAM</name>
<protein>
    <recommendedName>
        <fullName evidence="2">Alpha/beta hydrolase fold-3 domain-containing protein</fullName>
    </recommendedName>
</protein>
<comment type="caution">
    <text evidence="3">The sequence shown here is derived from an EMBL/GenBank/DDBJ whole genome shotgun (WGS) entry which is preliminary data.</text>
</comment>
<dbReference type="AlphaFoldDB" id="A0A4Y9YTD3"/>
<dbReference type="STRING" id="205917.A0A4Y9YTD3"/>
<dbReference type="OrthoDB" id="408631at2759"/>
<dbReference type="GO" id="GO:0016787">
    <property type="term" value="F:hydrolase activity"/>
    <property type="evidence" value="ECO:0007669"/>
    <property type="project" value="UniProtKB-KW"/>
</dbReference>
<dbReference type="PANTHER" id="PTHR48081">
    <property type="entry name" value="AB HYDROLASE SUPERFAMILY PROTEIN C4A8.06C"/>
    <property type="match status" value="1"/>
</dbReference>
<evidence type="ECO:0000259" key="2">
    <source>
        <dbReference type="Pfam" id="PF07859"/>
    </source>
</evidence>
<dbReference type="InterPro" id="IPR013094">
    <property type="entry name" value="AB_hydrolase_3"/>
</dbReference>
<dbReference type="SUPFAM" id="SSF53474">
    <property type="entry name" value="alpha/beta-Hydrolases"/>
    <property type="match status" value="1"/>
</dbReference>
<feature type="domain" description="Alpha/beta hydrolase fold-3" evidence="2">
    <location>
        <begin position="98"/>
        <end position="311"/>
    </location>
</feature>
<dbReference type="InterPro" id="IPR050300">
    <property type="entry name" value="GDXG_lipolytic_enzyme"/>
</dbReference>
<keyword evidence="1" id="KW-0378">Hydrolase</keyword>
<organism evidence="3 4">
    <name type="scientific">Dentipellis fragilis</name>
    <dbReference type="NCBI Taxonomy" id="205917"/>
    <lineage>
        <taxon>Eukaryota</taxon>
        <taxon>Fungi</taxon>
        <taxon>Dikarya</taxon>
        <taxon>Basidiomycota</taxon>
        <taxon>Agaricomycotina</taxon>
        <taxon>Agaricomycetes</taxon>
        <taxon>Russulales</taxon>
        <taxon>Hericiaceae</taxon>
        <taxon>Dentipellis</taxon>
    </lineage>
</organism>